<evidence type="ECO:0000313" key="3">
    <source>
        <dbReference type="Proteomes" id="UP000253741"/>
    </source>
</evidence>
<protein>
    <recommendedName>
        <fullName evidence="1">Bro-N domain-containing protein</fullName>
    </recommendedName>
</protein>
<dbReference type="AlphaFoldDB" id="A0A370BCP4"/>
<comment type="caution">
    <text evidence="2">The sequence shown here is derived from an EMBL/GenBank/DDBJ whole genome shotgun (WGS) entry which is preliminary data.</text>
</comment>
<evidence type="ECO:0000259" key="1">
    <source>
        <dbReference type="Pfam" id="PF02498"/>
    </source>
</evidence>
<keyword evidence="3" id="KW-1185">Reference proteome</keyword>
<proteinExistence type="predicted"/>
<sequence>MDIMPFDVAGTQIRFGVTDDDRPYAVASDYAKALGYRDASDAVRLLDSDEVGTQIVRVNLSDGREQNRAMKVIFEDGL</sequence>
<dbReference type="EMBL" id="QQNA01000080">
    <property type="protein sequence ID" value="RDG37974.1"/>
    <property type="molecule type" value="Genomic_DNA"/>
</dbReference>
<feature type="domain" description="Bro-N" evidence="1">
    <location>
        <begin position="14"/>
        <end position="78"/>
    </location>
</feature>
<organism evidence="2 3">
    <name type="scientific">Streptomyces corynorhini</name>
    <dbReference type="NCBI Taxonomy" id="2282652"/>
    <lineage>
        <taxon>Bacteria</taxon>
        <taxon>Bacillati</taxon>
        <taxon>Actinomycetota</taxon>
        <taxon>Actinomycetes</taxon>
        <taxon>Kitasatosporales</taxon>
        <taxon>Streptomycetaceae</taxon>
        <taxon>Streptomyces</taxon>
    </lineage>
</organism>
<dbReference type="RefSeq" id="WP_114623714.1">
    <property type="nucleotide sequence ID" value="NZ_QQNA01000080.1"/>
</dbReference>
<dbReference type="InterPro" id="IPR003497">
    <property type="entry name" value="BRO_N_domain"/>
</dbReference>
<name>A0A370BCP4_9ACTN</name>
<dbReference type="Pfam" id="PF02498">
    <property type="entry name" value="Bro-N"/>
    <property type="match status" value="1"/>
</dbReference>
<dbReference type="Proteomes" id="UP000253741">
    <property type="component" value="Unassembled WGS sequence"/>
</dbReference>
<reference evidence="2 3" key="1">
    <citation type="submission" date="2018-07" db="EMBL/GenBank/DDBJ databases">
        <title>Streptomyces species from bats.</title>
        <authorList>
            <person name="Dunlap C."/>
        </authorList>
    </citation>
    <scope>NUCLEOTIDE SEQUENCE [LARGE SCALE GENOMIC DNA]</scope>
    <source>
        <strain evidence="2 3">AC230</strain>
    </source>
</reference>
<accession>A0A370BCP4</accession>
<gene>
    <name evidence="2" type="ORF">DVH02_11665</name>
</gene>
<dbReference type="OrthoDB" id="9812611at2"/>
<evidence type="ECO:0000313" key="2">
    <source>
        <dbReference type="EMBL" id="RDG37974.1"/>
    </source>
</evidence>